<reference evidence="2 3" key="1">
    <citation type="submission" date="2018-12" db="EMBL/GenBank/DDBJ databases">
        <title>Dyella dinghuensis sp. nov. DHOA06 and Dyella choica sp. nov. 4M-K27, isolated from forest soil.</title>
        <authorList>
            <person name="Qiu L.-H."/>
            <person name="Gao Z.-H."/>
        </authorList>
    </citation>
    <scope>NUCLEOTIDE SEQUENCE [LARGE SCALE GENOMIC DNA]</scope>
    <source>
        <strain evidence="2 3">4M-K27</strain>
    </source>
</reference>
<sequence>MIDQVSMLVVTDEDRLNFSFWDQFRDDGSSMHWNKRPKLQPFVDKKRKKQKPRADISPFRPGGLALNGKARDALGDFLSQFGQLLEIDVLGEVEYYYNVTNVLTSVDLNQSEVVPGGFVKKPAFNASSVPSQATVFKDAAVLSSIYVNDAAKLELENRIAESGIRGIGFKQVWGAAS</sequence>
<evidence type="ECO:0000313" key="2">
    <source>
        <dbReference type="EMBL" id="RUL68514.1"/>
    </source>
</evidence>
<accession>A0A432LZ73</accession>
<dbReference type="AlphaFoldDB" id="A0A432LZ73"/>
<name>A0A432LZ73_9GAMM</name>
<proteinExistence type="predicted"/>
<evidence type="ECO:0000313" key="3">
    <source>
        <dbReference type="Proteomes" id="UP000274358"/>
    </source>
</evidence>
<evidence type="ECO:0000256" key="1">
    <source>
        <dbReference type="SAM" id="MobiDB-lite"/>
    </source>
</evidence>
<gene>
    <name evidence="2" type="ORF">EKH80_23445</name>
</gene>
<dbReference type="OrthoDB" id="5950490at2"/>
<comment type="caution">
    <text evidence="2">The sequence shown here is derived from an EMBL/GenBank/DDBJ whole genome shotgun (WGS) entry which is preliminary data.</text>
</comment>
<feature type="region of interest" description="Disordered" evidence="1">
    <location>
        <begin position="41"/>
        <end position="61"/>
    </location>
</feature>
<organism evidence="2 3">
    <name type="scientific">Dyella choica</name>
    <dbReference type="NCBI Taxonomy" id="1927959"/>
    <lineage>
        <taxon>Bacteria</taxon>
        <taxon>Pseudomonadati</taxon>
        <taxon>Pseudomonadota</taxon>
        <taxon>Gammaproteobacteria</taxon>
        <taxon>Lysobacterales</taxon>
        <taxon>Rhodanobacteraceae</taxon>
        <taxon>Dyella</taxon>
    </lineage>
</organism>
<protein>
    <submittedName>
        <fullName evidence="2">Uncharacterized protein</fullName>
    </submittedName>
</protein>
<dbReference type="RefSeq" id="WP_126687222.1">
    <property type="nucleotide sequence ID" value="NZ_RYYV01000049.1"/>
</dbReference>
<dbReference type="Proteomes" id="UP000274358">
    <property type="component" value="Unassembled WGS sequence"/>
</dbReference>
<keyword evidence="3" id="KW-1185">Reference proteome</keyword>
<dbReference type="EMBL" id="RYYV01000049">
    <property type="protein sequence ID" value="RUL68514.1"/>
    <property type="molecule type" value="Genomic_DNA"/>
</dbReference>